<dbReference type="PANTHER" id="PTHR30244">
    <property type="entry name" value="TRANSAMINASE"/>
    <property type="match status" value="1"/>
</dbReference>
<accession>A0AAP6MLR5</accession>
<dbReference type="InterPro" id="IPR000653">
    <property type="entry name" value="DegT/StrS_aminotransferase"/>
</dbReference>
<keyword evidence="6" id="KW-0032">Aminotransferase</keyword>
<comment type="similarity">
    <text evidence="2 5">Belongs to the DegT/DnrJ/EryC1 family.</text>
</comment>
<dbReference type="Proteomes" id="UP001302316">
    <property type="component" value="Unassembled WGS sequence"/>
</dbReference>
<dbReference type="Gene3D" id="3.40.640.10">
    <property type="entry name" value="Type I PLP-dependent aspartate aminotransferase-like (Major domain)"/>
    <property type="match status" value="1"/>
</dbReference>
<gene>
    <name evidence="6" type="ORF">VCB98_00730</name>
</gene>
<dbReference type="Gene3D" id="3.90.1150.10">
    <property type="entry name" value="Aspartate Aminotransferase, domain 1"/>
    <property type="match status" value="1"/>
</dbReference>
<dbReference type="SUPFAM" id="SSF53383">
    <property type="entry name" value="PLP-dependent transferases"/>
    <property type="match status" value="1"/>
</dbReference>
<name>A0AAP6MLR5_9GAMM</name>
<evidence type="ECO:0000313" key="7">
    <source>
        <dbReference type="Proteomes" id="UP001302316"/>
    </source>
</evidence>
<dbReference type="InterPro" id="IPR015422">
    <property type="entry name" value="PyrdxlP-dep_Trfase_small"/>
</dbReference>
<dbReference type="PANTHER" id="PTHR30244:SF36">
    <property type="entry name" value="3-OXO-GLUCOSE-6-PHOSPHATE:GLUTAMATE AMINOTRANSFERASE"/>
    <property type="match status" value="1"/>
</dbReference>
<dbReference type="GO" id="GO:0008483">
    <property type="term" value="F:transaminase activity"/>
    <property type="evidence" value="ECO:0007669"/>
    <property type="project" value="UniProtKB-KW"/>
</dbReference>
<evidence type="ECO:0000256" key="1">
    <source>
        <dbReference type="ARBA" id="ARBA00022898"/>
    </source>
</evidence>
<protein>
    <submittedName>
        <fullName evidence="6">DegT/DnrJ/EryC1/StrS family aminotransferase</fullName>
        <ecNumber evidence="6">2.6.1.-</ecNumber>
    </submittedName>
</protein>
<dbReference type="GO" id="GO:0000271">
    <property type="term" value="P:polysaccharide biosynthetic process"/>
    <property type="evidence" value="ECO:0007669"/>
    <property type="project" value="TreeGrafter"/>
</dbReference>
<dbReference type="Pfam" id="PF01041">
    <property type="entry name" value="DegT_DnrJ_EryC1"/>
    <property type="match status" value="1"/>
</dbReference>
<sequence length="364" mass="39841">MVPLFDPKPQHEQVAAEVHAETRAVLDSGQFILGQHVRAFEEEVADYHGVSEAIGVASGTDALHLSLLAAGVGPGDEVITSPFSFIAGVEAILYCGATPVFVDIRRDSMNLDESLLEEAVTERTRAIMPVHLFGLAQDMDRIMAVAEKHGLKVIEDCAQAFGARFDDRPVGSFGHSGCFSFFPTKNLGGYGDGGLVTTDDPEMAERIRVLRSHGSAVRYHHDVVGFNSRLDEVQAAALRVKLRHLEDFNQSRREIAARYQEGLSGLPIRLPEAGDRHYQVYGQYTVQVEGRDRVRKRLGQAGIGTAIYYPIPLHRQAVCGDRYQSLSLPVCESVAESCFSLPMFPGMTLDQADEVIAAVKESLS</sequence>
<organism evidence="6 7">
    <name type="scientific">Natronospira elongata</name>
    <dbReference type="NCBI Taxonomy" id="3110268"/>
    <lineage>
        <taxon>Bacteria</taxon>
        <taxon>Pseudomonadati</taxon>
        <taxon>Pseudomonadota</taxon>
        <taxon>Gammaproteobacteria</taxon>
        <taxon>Natronospirales</taxon>
        <taxon>Natronospiraceae</taxon>
        <taxon>Natronospira</taxon>
    </lineage>
</organism>
<dbReference type="CDD" id="cd00616">
    <property type="entry name" value="AHBA_syn"/>
    <property type="match status" value="1"/>
</dbReference>
<dbReference type="AlphaFoldDB" id="A0AAP6MLR5"/>
<keyword evidence="1 4" id="KW-0663">Pyridoxal phosphate</keyword>
<dbReference type="GO" id="GO:0030170">
    <property type="term" value="F:pyridoxal phosphate binding"/>
    <property type="evidence" value="ECO:0007669"/>
    <property type="project" value="UniProtKB-ARBA"/>
</dbReference>
<feature type="active site" description="Proton acceptor" evidence="3">
    <location>
        <position position="185"/>
    </location>
</feature>
<evidence type="ECO:0000256" key="4">
    <source>
        <dbReference type="PIRSR" id="PIRSR000390-2"/>
    </source>
</evidence>
<dbReference type="FunFam" id="3.40.640.10:FF:000089">
    <property type="entry name" value="Aminotransferase, DegT/DnrJ/EryC1/StrS family"/>
    <property type="match status" value="1"/>
</dbReference>
<dbReference type="InterPro" id="IPR015421">
    <property type="entry name" value="PyrdxlP-dep_Trfase_major"/>
</dbReference>
<proteinExistence type="inferred from homology"/>
<keyword evidence="7" id="KW-1185">Reference proteome</keyword>
<evidence type="ECO:0000256" key="2">
    <source>
        <dbReference type="ARBA" id="ARBA00037999"/>
    </source>
</evidence>
<dbReference type="EC" id="2.6.1.-" evidence="6"/>
<dbReference type="InterPro" id="IPR015424">
    <property type="entry name" value="PyrdxlP-dep_Trfase"/>
</dbReference>
<dbReference type="PIRSF" id="PIRSF000390">
    <property type="entry name" value="PLP_StrS"/>
    <property type="match status" value="1"/>
</dbReference>
<evidence type="ECO:0000256" key="5">
    <source>
        <dbReference type="RuleBase" id="RU004508"/>
    </source>
</evidence>
<comment type="caution">
    <text evidence="6">The sequence shown here is derived from an EMBL/GenBank/DDBJ whole genome shotgun (WGS) entry which is preliminary data.</text>
</comment>
<keyword evidence="6" id="KW-0808">Transferase</keyword>
<reference evidence="6 7" key="1">
    <citation type="submission" date="2023-12" db="EMBL/GenBank/DDBJ databases">
        <title>Whole-genome sequencing of halo(alkali)philic microorganisms from hypersaline lakes.</title>
        <authorList>
            <person name="Sorokin D.Y."/>
            <person name="Merkel A.Y."/>
            <person name="Messina E."/>
            <person name="Yakimov M."/>
        </authorList>
    </citation>
    <scope>NUCLEOTIDE SEQUENCE [LARGE SCALE GENOMIC DNA]</scope>
    <source>
        <strain evidence="6 7">AB-CW1</strain>
    </source>
</reference>
<evidence type="ECO:0000256" key="3">
    <source>
        <dbReference type="PIRSR" id="PIRSR000390-1"/>
    </source>
</evidence>
<evidence type="ECO:0000313" key="6">
    <source>
        <dbReference type="EMBL" id="MEA5444341.1"/>
    </source>
</evidence>
<feature type="modified residue" description="N6-(pyridoxal phosphate)lysine" evidence="4">
    <location>
        <position position="185"/>
    </location>
</feature>
<dbReference type="EMBL" id="JAYGII010000001">
    <property type="protein sequence ID" value="MEA5444341.1"/>
    <property type="molecule type" value="Genomic_DNA"/>
</dbReference>
<dbReference type="RefSeq" id="WP_346049434.1">
    <property type="nucleotide sequence ID" value="NZ_JAYGII010000001.1"/>
</dbReference>